<name>A0A2T4DVZ1_9BACT</name>
<gene>
    <name evidence="1" type="ORF">C9994_00190</name>
</gene>
<proteinExistence type="predicted"/>
<protein>
    <recommendedName>
        <fullName evidence="3">Late embryogenesis abundant protein LEA-2 subgroup domain-containing protein</fullName>
    </recommendedName>
</protein>
<organism evidence="1 2">
    <name type="scientific">Marivirga lumbricoides</name>
    <dbReference type="NCBI Taxonomy" id="1046115"/>
    <lineage>
        <taxon>Bacteria</taxon>
        <taxon>Pseudomonadati</taxon>
        <taxon>Bacteroidota</taxon>
        <taxon>Cytophagia</taxon>
        <taxon>Cytophagales</taxon>
        <taxon>Marivirgaceae</taxon>
        <taxon>Marivirga</taxon>
    </lineage>
</organism>
<evidence type="ECO:0000313" key="2">
    <source>
        <dbReference type="Proteomes" id="UP000240608"/>
    </source>
</evidence>
<dbReference type="Proteomes" id="UP000240608">
    <property type="component" value="Unassembled WGS sequence"/>
</dbReference>
<dbReference type="AlphaFoldDB" id="A0A2T4DVZ1"/>
<dbReference type="EMBL" id="PYVU01000001">
    <property type="protein sequence ID" value="PTB98011.1"/>
    <property type="molecule type" value="Genomic_DNA"/>
</dbReference>
<accession>A0A2T4DVZ1</accession>
<sequence length="153" mass="16718">MLKWIVGGVAAFFTGRYLLRLNRASNTIVTRTTLAVNKVGLSGLELKASVRLQNPNPISLSLQFPFVNLTYRESSIGSSQVKDEILELPANGEKAFNIIIQSVGWLALIQTLGSDLVQSIRSGQKATIELMTTVTTKVNGIPYNQTELIKLAI</sequence>
<reference evidence="1 2" key="1">
    <citation type="submission" date="2018-03" db="EMBL/GenBank/DDBJ databases">
        <title>Cross-interface Injection: A General Nanoliter Liquid Handling Method Applied to Single Cells Genome Amplification Automated Nanoliter Liquid Handling Applied to Single Cell Multiple Displacement Amplification.</title>
        <authorList>
            <person name="Yun J."/>
            <person name="Xu P."/>
            <person name="Xu J."/>
            <person name="Dai X."/>
            <person name="Wang Y."/>
            <person name="Zheng X."/>
            <person name="Cao C."/>
            <person name="Yi Q."/>
            <person name="Zhu Y."/>
            <person name="Wang L."/>
            <person name="Dong Z."/>
            <person name="Huang Y."/>
            <person name="Huang L."/>
            <person name="Du W."/>
        </authorList>
    </citation>
    <scope>NUCLEOTIDE SEQUENCE [LARGE SCALE GENOMIC DNA]</scope>
    <source>
        <strain evidence="1 2">Z-D1-2</strain>
    </source>
</reference>
<evidence type="ECO:0000313" key="1">
    <source>
        <dbReference type="EMBL" id="PTB98011.1"/>
    </source>
</evidence>
<dbReference type="Gene3D" id="2.60.40.1820">
    <property type="match status" value="1"/>
</dbReference>
<evidence type="ECO:0008006" key="3">
    <source>
        <dbReference type="Google" id="ProtNLM"/>
    </source>
</evidence>
<comment type="caution">
    <text evidence="1">The sequence shown here is derived from an EMBL/GenBank/DDBJ whole genome shotgun (WGS) entry which is preliminary data.</text>
</comment>
<dbReference type="SUPFAM" id="SSF117070">
    <property type="entry name" value="LEA14-like"/>
    <property type="match status" value="1"/>
</dbReference>